<dbReference type="EMBL" id="CAMGYJ010000004">
    <property type="protein sequence ID" value="CAI0403755.1"/>
    <property type="molecule type" value="Genomic_DNA"/>
</dbReference>
<sequence>MQMQPMLNKEFWPNVLSAFYGLDDYLEAIIVSKSCPYLRIHHFQSLAQFISNLFVFFFITLRHIFDFASACVLRPGVFIFVRLR</sequence>
<evidence type="ECO:0000256" key="1">
    <source>
        <dbReference type="SAM" id="Phobius"/>
    </source>
</evidence>
<feature type="transmembrane region" description="Helical" evidence="1">
    <location>
        <begin position="46"/>
        <end position="65"/>
    </location>
</feature>
<protein>
    <submittedName>
        <fullName evidence="2">Uncharacterized protein</fullName>
    </submittedName>
</protein>
<keyword evidence="1" id="KW-0472">Membrane</keyword>
<organism evidence="2 3">
    <name type="scientific">Linum tenue</name>
    <dbReference type="NCBI Taxonomy" id="586396"/>
    <lineage>
        <taxon>Eukaryota</taxon>
        <taxon>Viridiplantae</taxon>
        <taxon>Streptophyta</taxon>
        <taxon>Embryophyta</taxon>
        <taxon>Tracheophyta</taxon>
        <taxon>Spermatophyta</taxon>
        <taxon>Magnoliopsida</taxon>
        <taxon>eudicotyledons</taxon>
        <taxon>Gunneridae</taxon>
        <taxon>Pentapetalae</taxon>
        <taxon>rosids</taxon>
        <taxon>fabids</taxon>
        <taxon>Malpighiales</taxon>
        <taxon>Linaceae</taxon>
        <taxon>Linum</taxon>
    </lineage>
</organism>
<evidence type="ECO:0000313" key="3">
    <source>
        <dbReference type="Proteomes" id="UP001154282"/>
    </source>
</evidence>
<accession>A0AAV0J424</accession>
<name>A0AAV0J424_9ROSI</name>
<keyword evidence="1" id="KW-1133">Transmembrane helix</keyword>
<proteinExistence type="predicted"/>
<keyword evidence="1" id="KW-0812">Transmembrane</keyword>
<dbReference type="Proteomes" id="UP001154282">
    <property type="component" value="Unassembled WGS sequence"/>
</dbReference>
<evidence type="ECO:0000313" key="2">
    <source>
        <dbReference type="EMBL" id="CAI0403755.1"/>
    </source>
</evidence>
<keyword evidence="3" id="KW-1185">Reference proteome</keyword>
<dbReference type="AlphaFoldDB" id="A0AAV0J424"/>
<reference evidence="2" key="1">
    <citation type="submission" date="2022-08" db="EMBL/GenBank/DDBJ databases">
        <authorList>
            <person name="Gutierrez-Valencia J."/>
        </authorList>
    </citation>
    <scope>NUCLEOTIDE SEQUENCE</scope>
</reference>
<gene>
    <name evidence="2" type="ORF">LITE_LOCUS12193</name>
</gene>
<comment type="caution">
    <text evidence="2">The sequence shown here is derived from an EMBL/GenBank/DDBJ whole genome shotgun (WGS) entry which is preliminary data.</text>
</comment>